<dbReference type="Pfam" id="PF04383">
    <property type="entry name" value="KilA-N"/>
    <property type="match status" value="1"/>
</dbReference>
<dbReference type="AlphaFoldDB" id="A0A8J3CJD7"/>
<reference evidence="2" key="2">
    <citation type="submission" date="2020-09" db="EMBL/GenBank/DDBJ databases">
        <authorList>
            <person name="Sun Q."/>
            <person name="Kim S."/>
        </authorList>
    </citation>
    <scope>NUCLEOTIDE SEQUENCE</scope>
    <source>
        <strain evidence="2">KCTC 32501</strain>
    </source>
</reference>
<evidence type="ECO:0000313" key="2">
    <source>
        <dbReference type="EMBL" id="GHA80124.1"/>
    </source>
</evidence>
<proteinExistence type="predicted"/>
<dbReference type="InterPro" id="IPR018004">
    <property type="entry name" value="KilA/APSES_HTH"/>
</dbReference>
<dbReference type="EMBL" id="BMZG01000026">
    <property type="protein sequence ID" value="GHA80124.1"/>
    <property type="molecule type" value="Genomic_DNA"/>
</dbReference>
<evidence type="ECO:0000259" key="1">
    <source>
        <dbReference type="Pfam" id="PF04383"/>
    </source>
</evidence>
<comment type="caution">
    <text evidence="2">The sequence shown here is derived from an EMBL/GenBank/DDBJ whole genome shotgun (WGS) entry which is preliminary data.</text>
</comment>
<accession>A0A8J3CJD7</accession>
<feature type="domain" description="KilA/APSES-type HTH DNA-binding" evidence="1">
    <location>
        <begin position="31"/>
        <end position="78"/>
    </location>
</feature>
<sequence>MKMASLSKFQKSKRVSTKESGILEVQGVEIHVLEREDEDYISLTDMTASFDGGSGLIEAWLRNKNTIEFLGAAKSEEQFFIEV</sequence>
<protein>
    <recommendedName>
        <fullName evidence="1">KilA/APSES-type HTH DNA-binding domain-containing protein</fullName>
    </recommendedName>
</protein>
<name>A0A8J3CJD7_9BURK</name>
<dbReference type="Proteomes" id="UP000614287">
    <property type="component" value="Unassembled WGS sequence"/>
</dbReference>
<reference evidence="2" key="1">
    <citation type="journal article" date="2014" name="Int. J. Syst. Evol. Microbiol.">
        <title>Complete genome sequence of Corynebacterium casei LMG S-19264T (=DSM 44701T), isolated from a smear-ripened cheese.</title>
        <authorList>
            <consortium name="US DOE Joint Genome Institute (JGI-PGF)"/>
            <person name="Walter F."/>
            <person name="Albersmeier A."/>
            <person name="Kalinowski J."/>
            <person name="Ruckert C."/>
        </authorList>
    </citation>
    <scope>NUCLEOTIDE SEQUENCE</scope>
    <source>
        <strain evidence="2">KCTC 32501</strain>
    </source>
</reference>
<gene>
    <name evidence="2" type="ORF">GCM10009007_21070</name>
</gene>
<organism evidence="2 3">
    <name type="scientific">Formosimonas limnophila</name>
    <dbReference type="NCBI Taxonomy" id="1384487"/>
    <lineage>
        <taxon>Bacteria</taxon>
        <taxon>Pseudomonadati</taxon>
        <taxon>Pseudomonadota</taxon>
        <taxon>Betaproteobacteria</taxon>
        <taxon>Burkholderiales</taxon>
        <taxon>Burkholderiaceae</taxon>
        <taxon>Formosimonas</taxon>
    </lineage>
</organism>
<keyword evidence="3" id="KW-1185">Reference proteome</keyword>
<evidence type="ECO:0000313" key="3">
    <source>
        <dbReference type="Proteomes" id="UP000614287"/>
    </source>
</evidence>